<proteinExistence type="predicted"/>
<evidence type="ECO:0000256" key="1">
    <source>
        <dbReference type="SAM" id="MobiDB-lite"/>
    </source>
</evidence>
<evidence type="ECO:0000313" key="3">
    <source>
        <dbReference type="Proteomes" id="UP001310594"/>
    </source>
</evidence>
<name>A0AAN7ZM23_9PEZI</name>
<feature type="compositionally biased region" description="Low complexity" evidence="1">
    <location>
        <begin position="209"/>
        <end position="226"/>
    </location>
</feature>
<reference evidence="2" key="1">
    <citation type="submission" date="2023-08" db="EMBL/GenBank/DDBJ databases">
        <title>Black Yeasts Isolated from many extreme environments.</title>
        <authorList>
            <person name="Coleine C."/>
            <person name="Stajich J.E."/>
            <person name="Selbmann L."/>
        </authorList>
    </citation>
    <scope>NUCLEOTIDE SEQUENCE</scope>
    <source>
        <strain evidence="2">CCFEE 5810</strain>
    </source>
</reference>
<accession>A0AAN7ZM23</accession>
<feature type="compositionally biased region" description="Basic and acidic residues" evidence="1">
    <location>
        <begin position="183"/>
        <end position="205"/>
    </location>
</feature>
<organism evidence="2 3">
    <name type="scientific">Elasticomyces elasticus</name>
    <dbReference type="NCBI Taxonomy" id="574655"/>
    <lineage>
        <taxon>Eukaryota</taxon>
        <taxon>Fungi</taxon>
        <taxon>Dikarya</taxon>
        <taxon>Ascomycota</taxon>
        <taxon>Pezizomycotina</taxon>
        <taxon>Dothideomycetes</taxon>
        <taxon>Dothideomycetidae</taxon>
        <taxon>Mycosphaerellales</taxon>
        <taxon>Teratosphaeriaceae</taxon>
        <taxon>Elasticomyces</taxon>
    </lineage>
</organism>
<feature type="region of interest" description="Disordered" evidence="1">
    <location>
        <begin position="183"/>
        <end position="226"/>
    </location>
</feature>
<gene>
    <name evidence="2" type="ORF">LTR97_009228</name>
</gene>
<dbReference type="Proteomes" id="UP001310594">
    <property type="component" value="Unassembled WGS sequence"/>
</dbReference>
<dbReference type="EMBL" id="JAVRQU010000015">
    <property type="protein sequence ID" value="KAK5694638.1"/>
    <property type="molecule type" value="Genomic_DNA"/>
</dbReference>
<sequence length="342" mass="38303">MSMLLQTGHESLVNLLPGQRLSPWIEGKASGTLLNDALSSAGGSKSYLYGFRLGGCIVRTSASMLGMVLSVVKASLGASLQVSVGLLRAVTYTSKWAFGMLTWVGQGLGGLLVGICQGLRKATGIWGTTCVTLLAVYSFVRAETWLRWRVTAWRAHRIHTRKLAALQAEHAVRARIEAEERMRREEKQRQQQHEEEMRRRAERVRAKQNQRQQRQPAQAAARQPSAAEIRRKYDVWRAECEQAFSPSAAANYTPEPPEWDCDNEECNTTSRGLRACTLRRTHNLQELFSSTKDPTTLRKDMILWHPDNAIFMKMEKDGYTRAIAYATEIAAVIGGLLPTRSA</sequence>
<dbReference type="AlphaFoldDB" id="A0AAN7ZM23"/>
<evidence type="ECO:0000313" key="2">
    <source>
        <dbReference type="EMBL" id="KAK5694638.1"/>
    </source>
</evidence>
<comment type="caution">
    <text evidence="2">The sequence shown here is derived from an EMBL/GenBank/DDBJ whole genome shotgun (WGS) entry which is preliminary data.</text>
</comment>
<protein>
    <submittedName>
        <fullName evidence="2">Uncharacterized protein</fullName>
    </submittedName>
</protein>